<evidence type="ECO:0000313" key="7">
    <source>
        <dbReference type="Proteomes" id="UP000230551"/>
    </source>
</evidence>
<dbReference type="InterPro" id="IPR009057">
    <property type="entry name" value="Homeodomain-like_sf"/>
</dbReference>
<dbReference type="Pfam" id="PF16859">
    <property type="entry name" value="TetR_C_11"/>
    <property type="match status" value="1"/>
</dbReference>
<keyword evidence="3" id="KW-0804">Transcription</keyword>
<dbReference type="EMBL" id="PDCN02000001">
    <property type="protein sequence ID" value="PIB77480.1"/>
    <property type="molecule type" value="Genomic_DNA"/>
</dbReference>
<dbReference type="InterPro" id="IPR036271">
    <property type="entry name" value="Tet_transcr_reg_TetR-rel_C_sf"/>
</dbReference>
<dbReference type="STRING" id="85968.GCA_900073015_01753"/>
<dbReference type="PANTHER" id="PTHR30055">
    <property type="entry name" value="HTH-TYPE TRANSCRIPTIONAL REGULATOR RUTR"/>
    <property type="match status" value="1"/>
</dbReference>
<dbReference type="SUPFAM" id="SSF46689">
    <property type="entry name" value="Homeodomain-like"/>
    <property type="match status" value="1"/>
</dbReference>
<reference evidence="6 7" key="1">
    <citation type="journal article" date="2017" name="Infect. Genet. Evol.">
        <title>The new phylogeny of the genus Mycobacterium: The old and the news.</title>
        <authorList>
            <person name="Tortoli E."/>
            <person name="Fedrizzi T."/>
            <person name="Meehan C.J."/>
            <person name="Trovato A."/>
            <person name="Grottola A."/>
            <person name="Giacobazzi E."/>
            <person name="Serpini G.F."/>
            <person name="Tagliazucchi S."/>
            <person name="Fabio A."/>
            <person name="Bettua C."/>
            <person name="Bertorelli R."/>
            <person name="Frascaro F."/>
            <person name="De Sanctis V."/>
            <person name="Pecorari M."/>
            <person name="Jousson O."/>
            <person name="Segata N."/>
            <person name="Cirillo D.M."/>
        </authorList>
    </citation>
    <scope>NUCLEOTIDE SEQUENCE [LARGE SCALE GENOMIC DNA]</scope>
    <source>
        <strain evidence="6 7">CIP1034565</strain>
    </source>
</reference>
<keyword evidence="2 4" id="KW-0238">DNA-binding</keyword>
<evidence type="ECO:0000256" key="3">
    <source>
        <dbReference type="ARBA" id="ARBA00023163"/>
    </source>
</evidence>
<organism evidence="6 7">
    <name type="scientific">Mycolicibacterium brumae</name>
    <dbReference type="NCBI Taxonomy" id="85968"/>
    <lineage>
        <taxon>Bacteria</taxon>
        <taxon>Bacillati</taxon>
        <taxon>Actinomycetota</taxon>
        <taxon>Actinomycetes</taxon>
        <taxon>Mycobacteriales</taxon>
        <taxon>Mycobacteriaceae</taxon>
        <taxon>Mycolicibacterium</taxon>
    </lineage>
</organism>
<dbReference type="RefSeq" id="WP_090588637.1">
    <property type="nucleotide sequence ID" value="NZ_CP104302.1"/>
</dbReference>
<name>A0A2G5PH54_9MYCO</name>
<keyword evidence="1" id="KW-0805">Transcription regulation</keyword>
<dbReference type="InterPro" id="IPR001647">
    <property type="entry name" value="HTH_TetR"/>
</dbReference>
<gene>
    <name evidence="6" type="ORF">CQY22_000465</name>
</gene>
<dbReference type="GO" id="GO:0003700">
    <property type="term" value="F:DNA-binding transcription factor activity"/>
    <property type="evidence" value="ECO:0007669"/>
    <property type="project" value="TreeGrafter"/>
</dbReference>
<dbReference type="AlphaFoldDB" id="A0A2G5PH54"/>
<dbReference type="Gene3D" id="1.10.10.60">
    <property type="entry name" value="Homeodomain-like"/>
    <property type="match status" value="1"/>
</dbReference>
<dbReference type="InterPro" id="IPR011075">
    <property type="entry name" value="TetR_C"/>
</dbReference>
<dbReference type="SUPFAM" id="SSF48498">
    <property type="entry name" value="Tetracyclin repressor-like, C-terminal domain"/>
    <property type="match status" value="1"/>
</dbReference>
<evidence type="ECO:0000256" key="1">
    <source>
        <dbReference type="ARBA" id="ARBA00023015"/>
    </source>
</evidence>
<evidence type="ECO:0000256" key="4">
    <source>
        <dbReference type="PROSITE-ProRule" id="PRU00335"/>
    </source>
</evidence>
<dbReference type="PROSITE" id="PS01081">
    <property type="entry name" value="HTH_TETR_1"/>
    <property type="match status" value="1"/>
</dbReference>
<dbReference type="Pfam" id="PF00440">
    <property type="entry name" value="TetR_N"/>
    <property type="match status" value="1"/>
</dbReference>
<feature type="DNA-binding region" description="H-T-H motif" evidence="4">
    <location>
        <begin position="38"/>
        <end position="57"/>
    </location>
</feature>
<sequence length="197" mass="21882">MTSELIDAAARPRWSAREQEFLTITLRLLQEHGYDRLTVDEVAAEAKASKATLYRRWPSKTDLVVAAFIEGVRIQARPPNTGSLREDLLAIGGMICATAGTHAPTVRAVLNEISRTPALREAMQSEFLDERHALFNEVLEAAVRRGEINADAVNPELWNVLPGYLVFRFLLPTPPPDAETVRALVDEVVLPSLTRKT</sequence>
<dbReference type="InterPro" id="IPR050109">
    <property type="entry name" value="HTH-type_TetR-like_transc_reg"/>
</dbReference>
<dbReference type="PRINTS" id="PR00455">
    <property type="entry name" value="HTHTETR"/>
</dbReference>
<dbReference type="PROSITE" id="PS50977">
    <property type="entry name" value="HTH_TETR_2"/>
    <property type="match status" value="1"/>
</dbReference>
<accession>A0A2G5PH54</accession>
<dbReference type="PANTHER" id="PTHR30055:SF149">
    <property type="entry name" value="TETR-FAMILY TRANSCRIPTIONAL REGULATOR"/>
    <property type="match status" value="1"/>
</dbReference>
<proteinExistence type="predicted"/>
<protein>
    <submittedName>
        <fullName evidence="6">TetR family transcriptional regulator</fullName>
    </submittedName>
</protein>
<evidence type="ECO:0000313" key="6">
    <source>
        <dbReference type="EMBL" id="PIB77480.1"/>
    </source>
</evidence>
<evidence type="ECO:0000259" key="5">
    <source>
        <dbReference type="PROSITE" id="PS50977"/>
    </source>
</evidence>
<dbReference type="GO" id="GO:0000976">
    <property type="term" value="F:transcription cis-regulatory region binding"/>
    <property type="evidence" value="ECO:0007669"/>
    <property type="project" value="TreeGrafter"/>
</dbReference>
<feature type="domain" description="HTH tetR-type" evidence="5">
    <location>
        <begin position="15"/>
        <end position="75"/>
    </location>
</feature>
<evidence type="ECO:0000256" key="2">
    <source>
        <dbReference type="ARBA" id="ARBA00023125"/>
    </source>
</evidence>
<dbReference type="Gene3D" id="1.10.357.10">
    <property type="entry name" value="Tetracycline Repressor, domain 2"/>
    <property type="match status" value="1"/>
</dbReference>
<dbReference type="Proteomes" id="UP000230551">
    <property type="component" value="Unassembled WGS sequence"/>
</dbReference>
<dbReference type="OrthoDB" id="9796019at2"/>
<keyword evidence="7" id="KW-1185">Reference proteome</keyword>
<dbReference type="InterPro" id="IPR023772">
    <property type="entry name" value="DNA-bd_HTH_TetR-type_CS"/>
</dbReference>
<comment type="caution">
    <text evidence="6">The sequence shown here is derived from an EMBL/GenBank/DDBJ whole genome shotgun (WGS) entry which is preliminary data.</text>
</comment>